<dbReference type="InParanoid" id="A0A804U6Q6"/>
<proteinExistence type="predicted"/>
<dbReference type="AlphaFoldDB" id="A0A804U6Q6"/>
<dbReference type="Gramene" id="Zm00001eb222120_T001">
    <property type="protein sequence ID" value="Zm00001eb222120_P001"/>
    <property type="gene ID" value="Zm00001eb222120"/>
</dbReference>
<dbReference type="PANTHER" id="PTHR46250">
    <property type="entry name" value="MYB/SANT-LIKE DNA-BINDING DOMAIN PROTEIN-RELATED"/>
    <property type="match status" value="1"/>
</dbReference>
<dbReference type="Proteomes" id="UP000007305">
    <property type="component" value="Chromosome 5"/>
</dbReference>
<accession>A0A804U6Q6</accession>
<reference evidence="1" key="3">
    <citation type="submission" date="2021-05" db="UniProtKB">
        <authorList>
            <consortium name="EnsemblPlants"/>
        </authorList>
    </citation>
    <scope>IDENTIFICATION</scope>
    <source>
        <strain evidence="1">cv. B73</strain>
    </source>
</reference>
<sequence>MQHLLLKTPEPIPENSTDNTWKNFKNCLGALDGTAIKVTVPTHLKGRYRGCIMLIGLLIDYFMNGHFGGLYCCSWWRSDGSFKNGYTLVLEARLAEKLPDSKISATPHIESRLRYFKTKYSALEQMLNKSKQIDDTQIVHINAWEEETKVEVLQCEPGEATFLSRGEKCSPCDHSLLAKVQGCKQKPVSIRLQSTYTVLARLQSDSLTYYIANVTPFSI</sequence>
<evidence type="ECO:0000313" key="1">
    <source>
        <dbReference type="EnsemblPlants" id="Zm00001eb222120_P001"/>
    </source>
</evidence>
<organism evidence="1 2">
    <name type="scientific">Zea mays</name>
    <name type="common">Maize</name>
    <dbReference type="NCBI Taxonomy" id="4577"/>
    <lineage>
        <taxon>Eukaryota</taxon>
        <taxon>Viridiplantae</taxon>
        <taxon>Streptophyta</taxon>
        <taxon>Embryophyta</taxon>
        <taxon>Tracheophyta</taxon>
        <taxon>Spermatophyta</taxon>
        <taxon>Magnoliopsida</taxon>
        <taxon>Liliopsida</taxon>
        <taxon>Poales</taxon>
        <taxon>Poaceae</taxon>
        <taxon>PACMAD clade</taxon>
        <taxon>Panicoideae</taxon>
        <taxon>Andropogonodae</taxon>
        <taxon>Andropogoneae</taxon>
        <taxon>Tripsacinae</taxon>
        <taxon>Zea</taxon>
    </lineage>
</organism>
<reference evidence="1" key="2">
    <citation type="submission" date="2019-07" db="EMBL/GenBank/DDBJ databases">
        <authorList>
            <person name="Seetharam A."/>
            <person name="Woodhouse M."/>
            <person name="Cannon E."/>
        </authorList>
    </citation>
    <scope>NUCLEOTIDE SEQUENCE [LARGE SCALE GENOMIC DNA]</scope>
    <source>
        <strain evidence="1">cv. B73</strain>
    </source>
</reference>
<reference evidence="2" key="1">
    <citation type="journal article" date="2009" name="Science">
        <title>The B73 maize genome: complexity, diversity, and dynamics.</title>
        <authorList>
            <person name="Schnable P.S."/>
            <person name="Ware D."/>
            <person name="Fulton R.S."/>
            <person name="Stein J.C."/>
            <person name="Wei F."/>
            <person name="Pasternak S."/>
            <person name="Liang C."/>
            <person name="Zhang J."/>
            <person name="Fulton L."/>
            <person name="Graves T.A."/>
            <person name="Minx P."/>
            <person name="Reily A.D."/>
            <person name="Courtney L."/>
            <person name="Kruchowski S.S."/>
            <person name="Tomlinson C."/>
            <person name="Strong C."/>
            <person name="Delehaunty K."/>
            <person name="Fronick C."/>
            <person name="Courtney B."/>
            <person name="Rock S.M."/>
            <person name="Belter E."/>
            <person name="Du F."/>
            <person name="Kim K."/>
            <person name="Abbott R.M."/>
            <person name="Cotton M."/>
            <person name="Levy A."/>
            <person name="Marchetto P."/>
            <person name="Ochoa K."/>
            <person name="Jackson S.M."/>
            <person name="Gillam B."/>
            <person name="Chen W."/>
            <person name="Yan L."/>
            <person name="Higginbotham J."/>
            <person name="Cardenas M."/>
            <person name="Waligorski J."/>
            <person name="Applebaum E."/>
            <person name="Phelps L."/>
            <person name="Falcone J."/>
            <person name="Kanchi K."/>
            <person name="Thane T."/>
            <person name="Scimone A."/>
            <person name="Thane N."/>
            <person name="Henke J."/>
            <person name="Wang T."/>
            <person name="Ruppert J."/>
            <person name="Shah N."/>
            <person name="Rotter K."/>
            <person name="Hodges J."/>
            <person name="Ingenthron E."/>
            <person name="Cordes M."/>
            <person name="Kohlberg S."/>
            <person name="Sgro J."/>
            <person name="Delgado B."/>
            <person name="Mead K."/>
            <person name="Chinwalla A."/>
            <person name="Leonard S."/>
            <person name="Crouse K."/>
            <person name="Collura K."/>
            <person name="Kudrna D."/>
            <person name="Currie J."/>
            <person name="He R."/>
            <person name="Angelova A."/>
            <person name="Rajasekar S."/>
            <person name="Mueller T."/>
            <person name="Lomeli R."/>
            <person name="Scara G."/>
            <person name="Ko A."/>
            <person name="Delaney K."/>
            <person name="Wissotski M."/>
            <person name="Lopez G."/>
            <person name="Campos D."/>
            <person name="Braidotti M."/>
            <person name="Ashley E."/>
            <person name="Golser W."/>
            <person name="Kim H."/>
            <person name="Lee S."/>
            <person name="Lin J."/>
            <person name="Dujmic Z."/>
            <person name="Kim W."/>
            <person name="Talag J."/>
            <person name="Zuccolo A."/>
            <person name="Fan C."/>
            <person name="Sebastian A."/>
            <person name="Kramer M."/>
            <person name="Spiegel L."/>
            <person name="Nascimento L."/>
            <person name="Zutavern T."/>
            <person name="Miller B."/>
            <person name="Ambroise C."/>
            <person name="Muller S."/>
            <person name="Spooner W."/>
            <person name="Narechania A."/>
            <person name="Ren L."/>
            <person name="Wei S."/>
            <person name="Kumari S."/>
            <person name="Faga B."/>
            <person name="Levy M.J."/>
            <person name="McMahan L."/>
            <person name="Van Buren P."/>
            <person name="Vaughn M.W."/>
            <person name="Ying K."/>
            <person name="Yeh C.-T."/>
            <person name="Emrich S.J."/>
            <person name="Jia Y."/>
            <person name="Kalyanaraman A."/>
            <person name="Hsia A.-P."/>
            <person name="Barbazuk W.B."/>
            <person name="Baucom R.S."/>
            <person name="Brutnell T.P."/>
            <person name="Carpita N.C."/>
            <person name="Chaparro C."/>
            <person name="Chia J.-M."/>
            <person name="Deragon J.-M."/>
            <person name="Estill J.C."/>
            <person name="Fu Y."/>
            <person name="Jeddeloh J.A."/>
            <person name="Han Y."/>
            <person name="Lee H."/>
            <person name="Li P."/>
            <person name="Lisch D.R."/>
            <person name="Liu S."/>
            <person name="Liu Z."/>
            <person name="Nagel D.H."/>
            <person name="McCann M.C."/>
            <person name="SanMiguel P."/>
            <person name="Myers A.M."/>
            <person name="Nettleton D."/>
            <person name="Nguyen J."/>
            <person name="Penning B.W."/>
            <person name="Ponnala L."/>
            <person name="Schneider K.L."/>
            <person name="Schwartz D.C."/>
            <person name="Sharma A."/>
            <person name="Soderlund C."/>
            <person name="Springer N.M."/>
            <person name="Sun Q."/>
            <person name="Wang H."/>
            <person name="Waterman M."/>
            <person name="Westerman R."/>
            <person name="Wolfgruber T.K."/>
            <person name="Yang L."/>
            <person name="Yu Y."/>
            <person name="Zhang L."/>
            <person name="Zhou S."/>
            <person name="Zhu Q."/>
            <person name="Bennetzen J.L."/>
            <person name="Dawe R.K."/>
            <person name="Jiang J."/>
            <person name="Jiang N."/>
            <person name="Presting G.G."/>
            <person name="Wessler S.R."/>
            <person name="Aluru S."/>
            <person name="Martienssen R.A."/>
            <person name="Clifton S.W."/>
            <person name="McCombie W.R."/>
            <person name="Wing R.A."/>
            <person name="Wilson R.K."/>
        </authorList>
    </citation>
    <scope>NUCLEOTIDE SEQUENCE [LARGE SCALE GENOMIC DNA]</scope>
    <source>
        <strain evidence="2">cv. B73</strain>
    </source>
</reference>
<dbReference type="EnsemblPlants" id="Zm00001eb222120_T001">
    <property type="protein sequence ID" value="Zm00001eb222120_P001"/>
    <property type="gene ID" value="Zm00001eb222120"/>
</dbReference>
<evidence type="ECO:0000313" key="2">
    <source>
        <dbReference type="Proteomes" id="UP000007305"/>
    </source>
</evidence>
<keyword evidence="2" id="KW-1185">Reference proteome</keyword>
<name>A0A804U6Q6_MAIZE</name>
<dbReference type="PANTHER" id="PTHR46250:SF15">
    <property type="entry name" value="OS01G0523800 PROTEIN"/>
    <property type="match status" value="1"/>
</dbReference>
<protein>
    <submittedName>
        <fullName evidence="1">Uncharacterized protein</fullName>
    </submittedName>
</protein>